<dbReference type="SUPFAM" id="SSF52922">
    <property type="entry name" value="TK C-terminal domain-like"/>
    <property type="match status" value="1"/>
</dbReference>
<dbReference type="PROSITE" id="PS51379">
    <property type="entry name" value="4FE4S_FER_2"/>
    <property type="match status" value="2"/>
</dbReference>
<feature type="binding site" evidence="15">
    <location>
        <position position="571"/>
    </location>
    <ligand>
        <name>[4Fe-4S] cluster</name>
        <dbReference type="ChEBI" id="CHEBI:49883"/>
        <label>2</label>
    </ligand>
</feature>
<evidence type="ECO:0000256" key="5">
    <source>
        <dbReference type="ARBA" id="ARBA00022448"/>
    </source>
</evidence>
<evidence type="ECO:0000256" key="8">
    <source>
        <dbReference type="ARBA" id="ARBA00022982"/>
    </source>
</evidence>
<dbReference type="SUPFAM" id="SSF52518">
    <property type="entry name" value="Thiamin diphosphate-binding fold (THDP-binding)"/>
    <property type="match status" value="2"/>
</dbReference>
<keyword evidence="9 14" id="KW-0560">Oxidoreductase</keyword>
<dbReference type="InterPro" id="IPR009014">
    <property type="entry name" value="Transketo_C/PFOR_II"/>
</dbReference>
<evidence type="ECO:0000256" key="9">
    <source>
        <dbReference type="ARBA" id="ARBA00023002"/>
    </source>
</evidence>
<keyword evidence="17" id="KW-0670">Pyruvate</keyword>
<evidence type="ECO:0000256" key="12">
    <source>
        <dbReference type="ARBA" id="ARBA00030514"/>
    </source>
</evidence>
<name>A0A7V3RGV7_UNCW3</name>
<protein>
    <recommendedName>
        <fullName evidence="4 14">Indolepyruvate oxidoreductase subunit IorA</fullName>
        <shortName evidence="14">IOR</shortName>
        <ecNumber evidence="3 14">1.2.7.8</ecNumber>
    </recommendedName>
    <alternativeName>
        <fullName evidence="12 14">Indolepyruvate ferredoxin oxidoreductase subunit alpha</fullName>
    </alternativeName>
</protein>
<comment type="function">
    <text evidence="1 14">Catalyzes the ferredoxin-dependent oxidative decarboxylation of arylpyruvates.</text>
</comment>
<dbReference type="NCBIfam" id="TIGR03336">
    <property type="entry name" value="IOR_alpha"/>
    <property type="match status" value="1"/>
</dbReference>
<evidence type="ECO:0000256" key="3">
    <source>
        <dbReference type="ARBA" id="ARBA00012812"/>
    </source>
</evidence>
<evidence type="ECO:0000256" key="13">
    <source>
        <dbReference type="ARBA" id="ARBA00048332"/>
    </source>
</evidence>
<dbReference type="InterPro" id="IPR045025">
    <property type="entry name" value="HACL1-like"/>
</dbReference>
<dbReference type="InterPro" id="IPR002880">
    <property type="entry name" value="Pyrv_Fd/Flavodoxin_OxRdtase_N"/>
</dbReference>
<dbReference type="Pfam" id="PF01855">
    <property type="entry name" value="POR_N"/>
    <property type="match status" value="1"/>
</dbReference>
<feature type="binding site" evidence="15">
    <location>
        <position position="565"/>
    </location>
    <ligand>
        <name>[4Fe-4S] cluster</name>
        <dbReference type="ChEBI" id="CHEBI:49883"/>
        <label>2</label>
    </ligand>
</feature>
<feature type="domain" description="4Fe-4S ferredoxin-type" evidence="16">
    <location>
        <begin position="556"/>
        <end position="585"/>
    </location>
</feature>
<dbReference type="CDD" id="cd07034">
    <property type="entry name" value="TPP_PYR_PFOR_IOR-alpha_like"/>
    <property type="match status" value="1"/>
</dbReference>
<gene>
    <name evidence="17" type="primary">iorA</name>
    <name evidence="17" type="ORF">ENX68_03015</name>
</gene>
<evidence type="ECO:0000256" key="7">
    <source>
        <dbReference type="ARBA" id="ARBA00022723"/>
    </source>
</evidence>
<dbReference type="Gene3D" id="3.40.50.970">
    <property type="match status" value="2"/>
</dbReference>
<keyword evidence="11 14" id="KW-0411">Iron-sulfur</keyword>
<feature type="binding site" evidence="15">
    <location>
        <position position="534"/>
    </location>
    <ligand>
        <name>[4Fe-4S] cluster</name>
        <dbReference type="ChEBI" id="CHEBI:49883"/>
        <label>1</label>
    </ligand>
</feature>
<evidence type="ECO:0000256" key="14">
    <source>
        <dbReference type="PIRNR" id="PIRNR006439"/>
    </source>
</evidence>
<dbReference type="InterPro" id="IPR029061">
    <property type="entry name" value="THDP-binding"/>
</dbReference>
<evidence type="ECO:0000313" key="17">
    <source>
        <dbReference type="EMBL" id="HGE77958.1"/>
    </source>
</evidence>
<accession>A0A7V3RGV7</accession>
<evidence type="ECO:0000256" key="11">
    <source>
        <dbReference type="ARBA" id="ARBA00023014"/>
    </source>
</evidence>
<comment type="caution">
    <text evidence="17">The sequence shown here is derived from an EMBL/GenBank/DDBJ whole genome shotgun (WGS) entry which is preliminary data.</text>
</comment>
<evidence type="ECO:0000256" key="4">
    <source>
        <dbReference type="ARBA" id="ARBA00017710"/>
    </source>
</evidence>
<keyword evidence="10 14" id="KW-0408">Iron</keyword>
<dbReference type="Gene3D" id="3.30.70.20">
    <property type="match status" value="1"/>
</dbReference>
<feature type="binding site" evidence="15">
    <location>
        <position position="542"/>
    </location>
    <ligand>
        <name>[4Fe-4S] cluster</name>
        <dbReference type="ChEBI" id="CHEBI:49883"/>
        <label>2</label>
    </ligand>
</feature>
<dbReference type="PIRSF" id="PIRSF006439">
    <property type="entry name" value="Indolepyruvate_ferr_oxidored"/>
    <property type="match status" value="1"/>
</dbReference>
<feature type="binding site" evidence="15">
    <location>
        <position position="537"/>
    </location>
    <ligand>
        <name>[4Fe-4S] cluster</name>
        <dbReference type="ChEBI" id="CHEBI:49883"/>
        <label>1</label>
    </ligand>
</feature>
<dbReference type="InterPro" id="IPR017721">
    <property type="entry name" value="IorA"/>
</dbReference>
<dbReference type="FunFam" id="3.40.50.970:FF:000039">
    <property type="entry name" value="Indolepyruvate oxidoreductase subunit IorA"/>
    <property type="match status" value="1"/>
</dbReference>
<comment type="subunit">
    <text evidence="2">Heterodimer of the IorA and IorB subunits.</text>
</comment>
<evidence type="ECO:0000256" key="1">
    <source>
        <dbReference type="ARBA" id="ARBA00002995"/>
    </source>
</evidence>
<dbReference type="InterPro" id="IPR011766">
    <property type="entry name" value="TPP_enzyme_TPP-bd"/>
</dbReference>
<dbReference type="PANTHER" id="PTHR43710">
    <property type="entry name" value="2-HYDROXYACYL-COA LYASE"/>
    <property type="match status" value="1"/>
</dbReference>
<dbReference type="PANTHER" id="PTHR43710:SF5">
    <property type="entry name" value="INDOLEPYRUVATE FERREDOXIN OXIDOREDUCTASE ALPHA SUBUNIT"/>
    <property type="match status" value="1"/>
</dbReference>
<feature type="domain" description="4Fe-4S ferredoxin-type" evidence="16">
    <location>
        <begin position="522"/>
        <end position="552"/>
    </location>
</feature>
<dbReference type="EMBL" id="DTOZ01000075">
    <property type="protein sequence ID" value="HGE77958.1"/>
    <property type="molecule type" value="Genomic_DNA"/>
</dbReference>
<feature type="binding site" evidence="15">
    <location>
        <position position="575"/>
    </location>
    <ligand>
        <name>[4Fe-4S] cluster</name>
        <dbReference type="ChEBI" id="CHEBI:49883"/>
        <label>1</label>
    </ligand>
</feature>
<sequence length="590" mass="64922">MDNIEKKIMSGNEAVARGAWEGGCHFAAAYPGTPSTEILENIIKYPEIYAEWSVNEKVALEVCAGASFVGARAITAMKHVGLNVAADPMFTLGYTGVTGGLVIVTCDDPGMWSSQNEQDNRHYARHAKIPMLEPSDSNEAKIFTKMAFDISEEFDTVFLLRLTTRISHSSGIVEIGPRKEIPVKGYIKDIKKRLVLPAHARVLHRIVEERMKKIAEYSESFSYNRIEWGDRGLGIISSGIAYMYAKEVFPEASFLKLSLTHPLPKNLIKRFARGVKKLLVIEEGDPILEQEIKAMGIEVVGKERIPLCGELDPTIIKKSFNKRIQRPKIMVENIPERPPVLCPGCPERGVFYVINKLKLVATGDIGCYTLGALPPLNAMDTCICMGASVTNAYGMDRAGGEDLSKKLVAVIGDSTFFHMGIPGLINAVYNKGNLNLLILDNLTTAMTGHQPHPGTGKLAHGEEGKRILPEDVARGCGVEFVKIVDPLNLREVEQSIKEALNFEGVAVLVFRSPCIFLKKPEPYLIVDIEKCNGCKLCLRLGCPAITVKRIESREKPAAYIEPTLCNGCGLCIQLCLHGAILKQSSQEELE</sequence>
<dbReference type="Pfam" id="PF02775">
    <property type="entry name" value="TPP_enzyme_C"/>
    <property type="match status" value="1"/>
</dbReference>
<feature type="binding site" evidence="15">
    <location>
        <position position="531"/>
    </location>
    <ligand>
        <name>[4Fe-4S] cluster</name>
        <dbReference type="ChEBI" id="CHEBI:49883"/>
        <label>1</label>
    </ligand>
</feature>
<evidence type="ECO:0000256" key="2">
    <source>
        <dbReference type="ARBA" id="ARBA00011238"/>
    </source>
</evidence>
<comment type="catalytic activity">
    <reaction evidence="13 14">
        <text>indole-3-pyruvate + 2 oxidized [2Fe-2S]-[ferredoxin] + CoA = (indol-3-yl)acetyl-CoA + 2 reduced [2Fe-2S]-[ferredoxin] + CO2 + H(+)</text>
        <dbReference type="Rhea" id="RHEA:12645"/>
        <dbReference type="Rhea" id="RHEA-COMP:10000"/>
        <dbReference type="Rhea" id="RHEA-COMP:10001"/>
        <dbReference type="ChEBI" id="CHEBI:15378"/>
        <dbReference type="ChEBI" id="CHEBI:16526"/>
        <dbReference type="ChEBI" id="CHEBI:17640"/>
        <dbReference type="ChEBI" id="CHEBI:33737"/>
        <dbReference type="ChEBI" id="CHEBI:33738"/>
        <dbReference type="ChEBI" id="CHEBI:57271"/>
        <dbReference type="ChEBI" id="CHEBI:57287"/>
        <dbReference type="EC" id="1.2.7.8"/>
    </reaction>
</comment>
<dbReference type="InterPro" id="IPR017896">
    <property type="entry name" value="4Fe4S_Fe-S-bd"/>
</dbReference>
<organism evidence="17">
    <name type="scientific">candidate division WOR-3 bacterium</name>
    <dbReference type="NCBI Taxonomy" id="2052148"/>
    <lineage>
        <taxon>Bacteria</taxon>
        <taxon>Bacteria division WOR-3</taxon>
    </lineage>
</organism>
<feature type="binding site" evidence="15">
    <location>
        <position position="568"/>
    </location>
    <ligand>
        <name>[4Fe-4S] cluster</name>
        <dbReference type="ChEBI" id="CHEBI:49883"/>
        <label>2</label>
    </ligand>
</feature>
<comment type="cofactor">
    <cofactor evidence="14 15">
        <name>[4Fe-4S] cluster</name>
        <dbReference type="ChEBI" id="CHEBI:49883"/>
    </cofactor>
    <text evidence="14 15">Binds 2 [4Fe-4S] clusters. In this family the first cluster has a non-standard and varying [4Fe-4S] binding motif CX(2)CX(2)CX(4-5)CP.</text>
</comment>
<dbReference type="EC" id="1.2.7.8" evidence="3 14"/>
<dbReference type="CDD" id="cd02008">
    <property type="entry name" value="TPP_IOR_alpha"/>
    <property type="match status" value="1"/>
</dbReference>
<dbReference type="GO" id="GO:0043805">
    <property type="term" value="F:indolepyruvate ferredoxin oxidoreductase activity"/>
    <property type="evidence" value="ECO:0007669"/>
    <property type="project" value="UniProtKB-UniRule"/>
</dbReference>
<evidence type="ECO:0000259" key="16">
    <source>
        <dbReference type="PROSITE" id="PS51379"/>
    </source>
</evidence>
<dbReference type="GO" id="GO:0046872">
    <property type="term" value="F:metal ion binding"/>
    <property type="evidence" value="ECO:0007669"/>
    <property type="project" value="UniProtKB-UniRule"/>
</dbReference>
<reference evidence="17" key="1">
    <citation type="journal article" date="2020" name="mSystems">
        <title>Genome- and Community-Level Interaction Insights into Carbon Utilization and Element Cycling Functions of Hydrothermarchaeota in Hydrothermal Sediment.</title>
        <authorList>
            <person name="Zhou Z."/>
            <person name="Liu Y."/>
            <person name="Xu W."/>
            <person name="Pan J."/>
            <person name="Luo Z.H."/>
            <person name="Li M."/>
        </authorList>
    </citation>
    <scope>NUCLEOTIDE SEQUENCE [LARGE SCALE GENOMIC DNA]</scope>
    <source>
        <strain evidence="17">SpSt-961</strain>
    </source>
</reference>
<dbReference type="GO" id="GO:0030976">
    <property type="term" value="F:thiamine pyrophosphate binding"/>
    <property type="evidence" value="ECO:0007669"/>
    <property type="project" value="InterPro"/>
</dbReference>
<keyword evidence="7 14" id="KW-0479">Metal-binding</keyword>
<keyword evidence="5 14" id="KW-0813">Transport</keyword>
<evidence type="ECO:0000256" key="6">
    <source>
        <dbReference type="ARBA" id="ARBA00022485"/>
    </source>
</evidence>
<evidence type="ECO:0000256" key="10">
    <source>
        <dbReference type="ARBA" id="ARBA00023004"/>
    </source>
</evidence>
<keyword evidence="8 14" id="KW-0249">Electron transport</keyword>
<dbReference type="GO" id="GO:0051539">
    <property type="term" value="F:4 iron, 4 sulfur cluster binding"/>
    <property type="evidence" value="ECO:0007669"/>
    <property type="project" value="UniProtKB-UniRule"/>
</dbReference>
<evidence type="ECO:0000256" key="15">
    <source>
        <dbReference type="PIRSR" id="PIRSR006439-50"/>
    </source>
</evidence>
<dbReference type="AlphaFoldDB" id="A0A7V3RGV7"/>
<keyword evidence="6 14" id="KW-0004">4Fe-4S</keyword>
<proteinExistence type="predicted"/>